<name>A0A1R3HUY9_9ROSI</name>
<organism evidence="1 2">
    <name type="scientific">Corchorus olitorius</name>
    <dbReference type="NCBI Taxonomy" id="93759"/>
    <lineage>
        <taxon>Eukaryota</taxon>
        <taxon>Viridiplantae</taxon>
        <taxon>Streptophyta</taxon>
        <taxon>Embryophyta</taxon>
        <taxon>Tracheophyta</taxon>
        <taxon>Spermatophyta</taxon>
        <taxon>Magnoliopsida</taxon>
        <taxon>eudicotyledons</taxon>
        <taxon>Gunneridae</taxon>
        <taxon>Pentapetalae</taxon>
        <taxon>rosids</taxon>
        <taxon>malvids</taxon>
        <taxon>Malvales</taxon>
        <taxon>Malvaceae</taxon>
        <taxon>Grewioideae</taxon>
        <taxon>Apeibeae</taxon>
        <taxon>Corchorus</taxon>
    </lineage>
</organism>
<comment type="caution">
    <text evidence="1">The sequence shown here is derived from an EMBL/GenBank/DDBJ whole genome shotgun (WGS) entry which is preliminary data.</text>
</comment>
<proteinExistence type="predicted"/>
<dbReference type="Proteomes" id="UP000187203">
    <property type="component" value="Unassembled WGS sequence"/>
</dbReference>
<evidence type="ECO:0000313" key="2">
    <source>
        <dbReference type="Proteomes" id="UP000187203"/>
    </source>
</evidence>
<reference evidence="2" key="1">
    <citation type="submission" date="2013-09" db="EMBL/GenBank/DDBJ databases">
        <title>Corchorus olitorius genome sequencing.</title>
        <authorList>
            <person name="Alam M."/>
            <person name="Haque M.S."/>
            <person name="Islam M.S."/>
            <person name="Emdad E.M."/>
            <person name="Islam M.M."/>
            <person name="Ahmed B."/>
            <person name="Halim A."/>
            <person name="Hossen Q.M.M."/>
            <person name="Hossain M.Z."/>
            <person name="Ahmed R."/>
            <person name="Khan M.M."/>
            <person name="Islam R."/>
            <person name="Rashid M.M."/>
            <person name="Khan S.A."/>
            <person name="Rahman M.S."/>
            <person name="Alam M."/>
            <person name="Yahiya A.S."/>
            <person name="Khan M.S."/>
            <person name="Azam M.S."/>
            <person name="Haque T."/>
            <person name="Lashkar M.Z.H."/>
            <person name="Akhand A.I."/>
            <person name="Morshed G."/>
            <person name="Roy S."/>
            <person name="Uddin K.S."/>
            <person name="Rabeya T."/>
            <person name="Hossain A.S."/>
            <person name="Chowdhury A."/>
            <person name="Snigdha A.R."/>
            <person name="Mortoza M.S."/>
            <person name="Matin S.A."/>
            <person name="Hoque S.M.E."/>
            <person name="Islam M.K."/>
            <person name="Roy D.K."/>
            <person name="Haider R."/>
            <person name="Moosa M.M."/>
            <person name="Elias S.M."/>
            <person name="Hasan A.M."/>
            <person name="Jahan S."/>
            <person name="Shafiuddin M."/>
            <person name="Mahmood N."/>
            <person name="Shommy N.S."/>
        </authorList>
    </citation>
    <scope>NUCLEOTIDE SEQUENCE [LARGE SCALE GENOMIC DNA]</scope>
    <source>
        <strain evidence="2">cv. O-4</strain>
    </source>
</reference>
<accession>A0A1R3HUY9</accession>
<evidence type="ECO:0000313" key="1">
    <source>
        <dbReference type="EMBL" id="OMO74209.1"/>
    </source>
</evidence>
<protein>
    <submittedName>
        <fullName evidence="1">Acetyltransferase-like/FAD linked oxidase</fullName>
    </submittedName>
</protein>
<dbReference type="EMBL" id="AWUE01019349">
    <property type="protein sequence ID" value="OMO74209.1"/>
    <property type="molecule type" value="Genomic_DNA"/>
</dbReference>
<keyword evidence="2" id="KW-1185">Reference proteome</keyword>
<gene>
    <name evidence="1" type="ORF">COLO4_26673</name>
</gene>
<dbReference type="AlphaFoldDB" id="A0A1R3HUY9"/>
<sequence length="94" mass="10293">MAFRQDGIGFINNHQNAGIDIPVDESQYAFGLSILSTRFQQLLTDLRANGPQANNHLGLDHVKITGIGTPGIGFLSSYGVNYMPTRLFLEQELG</sequence>